<organism evidence="2">
    <name type="scientific">Caenorhabditis brenneri</name>
    <name type="common">Nematode worm</name>
    <dbReference type="NCBI Taxonomy" id="135651"/>
    <lineage>
        <taxon>Eukaryota</taxon>
        <taxon>Metazoa</taxon>
        <taxon>Ecdysozoa</taxon>
        <taxon>Nematoda</taxon>
        <taxon>Chromadorea</taxon>
        <taxon>Rhabditida</taxon>
        <taxon>Rhabditina</taxon>
        <taxon>Rhabditomorpha</taxon>
        <taxon>Rhabditoidea</taxon>
        <taxon>Rhabditidae</taxon>
        <taxon>Peloderinae</taxon>
        <taxon>Caenorhabditis</taxon>
    </lineage>
</organism>
<dbReference type="InParanoid" id="G0MHI7"/>
<keyword evidence="2" id="KW-1185">Reference proteome</keyword>
<name>G0MHI7_CAEBE</name>
<dbReference type="EMBL" id="GL379794">
    <property type="protein sequence ID" value="EGT58066.1"/>
    <property type="molecule type" value="Genomic_DNA"/>
</dbReference>
<proteinExistence type="predicted"/>
<sequence>MVIVDIDENGKEYIVNCLSEFEKIKLWSCVTDVTSDLILRAINGILKASQIHHWFAQHEYVPPRKFADPDLFVRMIKRLVHKQDEDMDLYERMVMIRIQLIFEGYH</sequence>
<gene>
    <name evidence="1" type="ORF">CAEBREN_16294</name>
</gene>
<dbReference type="AlphaFoldDB" id="G0MHI7"/>
<dbReference type="HOGENOM" id="CLU_2225533_0_0_1"/>
<dbReference type="Proteomes" id="UP000008068">
    <property type="component" value="Unassembled WGS sequence"/>
</dbReference>
<reference evidence="2" key="1">
    <citation type="submission" date="2011-07" db="EMBL/GenBank/DDBJ databases">
        <authorList>
            <consortium name="Caenorhabditis brenneri Sequencing and Analysis Consortium"/>
            <person name="Wilson R.K."/>
        </authorList>
    </citation>
    <scope>NUCLEOTIDE SEQUENCE [LARGE SCALE GENOMIC DNA]</scope>
    <source>
        <strain evidence="2">PB2801</strain>
    </source>
</reference>
<evidence type="ECO:0000313" key="2">
    <source>
        <dbReference type="Proteomes" id="UP000008068"/>
    </source>
</evidence>
<accession>G0MHI7</accession>
<protein>
    <submittedName>
        <fullName evidence="1">Uncharacterized protein</fullName>
    </submittedName>
</protein>
<evidence type="ECO:0000313" key="1">
    <source>
        <dbReference type="EMBL" id="EGT58066.1"/>
    </source>
</evidence>